<keyword evidence="3" id="KW-0328">Glycosyltransferase</keyword>
<accession>A0A6J7DRW1</accession>
<evidence type="ECO:0000256" key="9">
    <source>
        <dbReference type="SAM" id="Phobius"/>
    </source>
</evidence>
<comment type="subcellular location">
    <subcellularLocation>
        <location evidence="1">Cell membrane</location>
        <topology evidence="1">Multi-pass membrane protein</topology>
    </subcellularLocation>
</comment>
<reference evidence="10" key="1">
    <citation type="submission" date="2020-05" db="EMBL/GenBank/DDBJ databases">
        <authorList>
            <person name="Chiriac C."/>
            <person name="Salcher M."/>
            <person name="Ghai R."/>
            <person name="Kavagutti S V."/>
        </authorList>
    </citation>
    <scope>NUCLEOTIDE SEQUENCE</scope>
</reference>
<keyword evidence="4" id="KW-0808">Transferase</keyword>
<feature type="transmembrane region" description="Helical" evidence="9">
    <location>
        <begin position="379"/>
        <end position="398"/>
    </location>
</feature>
<feature type="transmembrane region" description="Helical" evidence="9">
    <location>
        <begin position="410"/>
        <end position="428"/>
    </location>
</feature>
<keyword evidence="6 9" id="KW-1133">Transmembrane helix</keyword>
<feature type="transmembrane region" description="Helical" evidence="9">
    <location>
        <begin position="97"/>
        <end position="114"/>
    </location>
</feature>
<feature type="transmembrane region" description="Helical" evidence="9">
    <location>
        <begin position="152"/>
        <end position="173"/>
    </location>
</feature>
<dbReference type="PANTHER" id="PTHR33908">
    <property type="entry name" value="MANNOSYLTRANSFERASE YKCB-RELATED"/>
    <property type="match status" value="1"/>
</dbReference>
<dbReference type="GO" id="GO:0016763">
    <property type="term" value="F:pentosyltransferase activity"/>
    <property type="evidence" value="ECO:0007669"/>
    <property type="project" value="TreeGrafter"/>
</dbReference>
<sequence>MHDRPAVAQPMDPVRAILPAVVLVARLRTFARTRAARHLLVVLAVGFALRLGWALWAARTHPQSVIESGDQYSYWYFGNDMAHGNGYRSYMTGKPTSYYPVGFPALLAVVYWIGMHTPLPDNQAHLTAGLHVLLSTASIALVYFIARKAFTARIGIIAAAIVALFPSLILGVATFSVETTFIFTFLLCVAILVDHDWSSGPMSRRHLLWFGLALGCSVVVRPFSFPIMIGLGVAALCAGRGWRGALRHLGWATIPFLLMLMPLTIRNEIVFHRFIPISTNLGDGMCMSRFPGSNGGFSWADHAWCADPNLPEEVRNPANTRAGLRFIVRNPGEELRQIPKRFLLMMEQDHGILPEVLGNGSHLTLPSAVYNAITFTTDGYYHLSWMLALPGLGLLFLGWRRDRRCGPRRAIIGVTLIGLQLLPIASWGNPRFHIPMLPLLAIIDAASIMWVIDRIRRHNPAALQTSTAPDQQPADAQDSDVPAGAMNTAVG</sequence>
<dbReference type="PANTHER" id="PTHR33908:SF11">
    <property type="entry name" value="MEMBRANE PROTEIN"/>
    <property type="match status" value="1"/>
</dbReference>
<evidence type="ECO:0000256" key="1">
    <source>
        <dbReference type="ARBA" id="ARBA00004651"/>
    </source>
</evidence>
<organism evidence="10">
    <name type="scientific">freshwater metagenome</name>
    <dbReference type="NCBI Taxonomy" id="449393"/>
    <lineage>
        <taxon>unclassified sequences</taxon>
        <taxon>metagenomes</taxon>
        <taxon>ecological metagenomes</taxon>
    </lineage>
</organism>
<dbReference type="GO" id="GO:0008610">
    <property type="term" value="P:lipid biosynthetic process"/>
    <property type="evidence" value="ECO:0007669"/>
    <property type="project" value="UniProtKB-ARBA"/>
</dbReference>
<evidence type="ECO:0000256" key="6">
    <source>
        <dbReference type="ARBA" id="ARBA00022989"/>
    </source>
</evidence>
<proteinExistence type="predicted"/>
<dbReference type="AlphaFoldDB" id="A0A6J7DRW1"/>
<feature type="region of interest" description="Disordered" evidence="8">
    <location>
        <begin position="463"/>
        <end position="491"/>
    </location>
</feature>
<feature type="transmembrane region" description="Helical" evidence="9">
    <location>
        <begin position="434"/>
        <end position="452"/>
    </location>
</feature>
<keyword evidence="7 9" id="KW-0472">Membrane</keyword>
<name>A0A6J7DRW1_9ZZZZ</name>
<evidence type="ECO:0000256" key="4">
    <source>
        <dbReference type="ARBA" id="ARBA00022679"/>
    </source>
</evidence>
<protein>
    <submittedName>
        <fullName evidence="10">Unannotated protein</fullName>
    </submittedName>
</protein>
<evidence type="ECO:0000256" key="7">
    <source>
        <dbReference type="ARBA" id="ARBA00023136"/>
    </source>
</evidence>
<keyword evidence="2" id="KW-1003">Cell membrane</keyword>
<evidence type="ECO:0000256" key="8">
    <source>
        <dbReference type="SAM" id="MobiDB-lite"/>
    </source>
</evidence>
<evidence type="ECO:0000256" key="5">
    <source>
        <dbReference type="ARBA" id="ARBA00022692"/>
    </source>
</evidence>
<keyword evidence="5 9" id="KW-0812">Transmembrane</keyword>
<feature type="transmembrane region" description="Helical" evidence="9">
    <location>
        <begin position="249"/>
        <end position="265"/>
    </location>
</feature>
<feature type="transmembrane region" description="Helical" evidence="9">
    <location>
        <begin position="209"/>
        <end position="237"/>
    </location>
</feature>
<dbReference type="InterPro" id="IPR050297">
    <property type="entry name" value="LipidA_mod_glycosyltrf_83"/>
</dbReference>
<dbReference type="GO" id="GO:0005886">
    <property type="term" value="C:plasma membrane"/>
    <property type="evidence" value="ECO:0007669"/>
    <property type="project" value="UniProtKB-SubCell"/>
</dbReference>
<feature type="compositionally biased region" description="Low complexity" evidence="8">
    <location>
        <begin position="468"/>
        <end position="483"/>
    </location>
</feature>
<feature type="transmembrane region" description="Helical" evidence="9">
    <location>
        <begin position="35"/>
        <end position="56"/>
    </location>
</feature>
<gene>
    <name evidence="10" type="ORF">UFOPK3376_00852</name>
</gene>
<evidence type="ECO:0000256" key="2">
    <source>
        <dbReference type="ARBA" id="ARBA00022475"/>
    </source>
</evidence>
<dbReference type="EMBL" id="CAFBLP010000015">
    <property type="protein sequence ID" value="CAB4871414.1"/>
    <property type="molecule type" value="Genomic_DNA"/>
</dbReference>
<feature type="transmembrane region" description="Helical" evidence="9">
    <location>
        <begin position="126"/>
        <end position="146"/>
    </location>
</feature>
<evidence type="ECO:0000313" key="10">
    <source>
        <dbReference type="EMBL" id="CAB4871414.1"/>
    </source>
</evidence>
<evidence type="ECO:0000256" key="3">
    <source>
        <dbReference type="ARBA" id="ARBA00022676"/>
    </source>
</evidence>